<comment type="caution">
    <text evidence="1">The sequence shown here is derived from an EMBL/GenBank/DDBJ whole genome shotgun (WGS) entry which is preliminary data.</text>
</comment>
<evidence type="ECO:0000313" key="1">
    <source>
        <dbReference type="EMBL" id="OHU57130.1"/>
    </source>
</evidence>
<dbReference type="RefSeq" id="WP_070947505.1">
    <property type="nucleotide sequence ID" value="NZ_MLIQ01000014.1"/>
</dbReference>
<proteinExistence type="predicted"/>
<organism evidence="1 2">
    <name type="scientific">Mycobacteroides chelonae</name>
    <name type="common">Mycobacterium chelonae</name>
    <dbReference type="NCBI Taxonomy" id="1774"/>
    <lineage>
        <taxon>Bacteria</taxon>
        <taxon>Bacillati</taxon>
        <taxon>Actinomycetota</taxon>
        <taxon>Actinomycetes</taxon>
        <taxon>Mycobacteriales</taxon>
        <taxon>Mycobacteriaceae</taxon>
        <taxon>Mycobacteroides</taxon>
    </lineage>
</organism>
<dbReference type="EMBL" id="MLIQ01000014">
    <property type="protein sequence ID" value="OHU57130.1"/>
    <property type="molecule type" value="Genomic_DNA"/>
</dbReference>
<protein>
    <submittedName>
        <fullName evidence="1">Uncharacterized protein</fullName>
    </submittedName>
</protein>
<name>A0A1S1LRL3_MYCCH</name>
<evidence type="ECO:0000313" key="2">
    <source>
        <dbReference type="Proteomes" id="UP000180043"/>
    </source>
</evidence>
<reference evidence="1 2" key="1">
    <citation type="submission" date="2016-10" db="EMBL/GenBank/DDBJ databases">
        <title>Evaluation of Human, Veterinary and Environmental Mycobacterium chelonae Isolates by Core Genome Phylogenomic Analysis, Targeted Gene Comparison, and Anti-microbial Susceptibility Patterns: A Tale of Mistaken Identities.</title>
        <authorList>
            <person name="Fogelson S.B."/>
            <person name="Camus A.C."/>
            <person name="Lorenz W."/>
            <person name="Vasireddy R."/>
            <person name="Vasireddy S."/>
            <person name="Smith T."/>
            <person name="Brown-Elliott B.A."/>
            <person name="Wallace R.J.Jr."/>
            <person name="Hasan N.A."/>
            <person name="Reischl U."/>
            <person name="Sanchez S."/>
        </authorList>
    </citation>
    <scope>NUCLEOTIDE SEQUENCE [LARGE SCALE GENOMIC DNA]</scope>
    <source>
        <strain evidence="1 2">15515</strain>
    </source>
</reference>
<dbReference type="Proteomes" id="UP000180043">
    <property type="component" value="Unassembled WGS sequence"/>
</dbReference>
<dbReference type="AlphaFoldDB" id="A0A1S1LRL3"/>
<accession>A0A1S1LRL3</accession>
<gene>
    <name evidence="1" type="ORF">BKG82_13160</name>
</gene>
<sequence length="156" mass="17174">MSCFWQRQADELQRRAQIKDLHNSLPTRSLAPNDGAGPTDEEYFAAADAVAANWQNEQSVHQLFMGNPNSDIVRKIRWADMLRAANAGGAERMVVLDAAAPGGVYADVDVKLSLFAAELDVLDALAPGLRRPELVDQVKEHLHRQALQAMADKDAR</sequence>